<keyword evidence="1" id="KW-1133">Transmembrane helix</keyword>
<dbReference type="Gene3D" id="3.20.20.140">
    <property type="entry name" value="Metal-dependent hydrolases"/>
    <property type="match status" value="2"/>
</dbReference>
<keyword evidence="1" id="KW-0812">Transmembrane</keyword>
<dbReference type="STRING" id="2282107.A0A286UIP0"/>
<dbReference type="GO" id="GO:0004038">
    <property type="term" value="F:allantoinase activity"/>
    <property type="evidence" value="ECO:0007669"/>
    <property type="project" value="TreeGrafter"/>
</dbReference>
<dbReference type="GO" id="GO:0006145">
    <property type="term" value="P:purine nucleobase catabolic process"/>
    <property type="evidence" value="ECO:0007669"/>
    <property type="project" value="TreeGrafter"/>
</dbReference>
<organism evidence="3 4">
    <name type="scientific">Pyrrhoderma noxium</name>
    <dbReference type="NCBI Taxonomy" id="2282107"/>
    <lineage>
        <taxon>Eukaryota</taxon>
        <taxon>Fungi</taxon>
        <taxon>Dikarya</taxon>
        <taxon>Basidiomycota</taxon>
        <taxon>Agaricomycotina</taxon>
        <taxon>Agaricomycetes</taxon>
        <taxon>Hymenochaetales</taxon>
        <taxon>Hymenochaetaceae</taxon>
        <taxon>Pyrrhoderma</taxon>
    </lineage>
</organism>
<dbReference type="InterPro" id="IPR050138">
    <property type="entry name" value="DHOase/Allantoinase_Hydrolase"/>
</dbReference>
<dbReference type="Pfam" id="PF01979">
    <property type="entry name" value="Amidohydro_1"/>
    <property type="match status" value="1"/>
</dbReference>
<dbReference type="SUPFAM" id="SSF51338">
    <property type="entry name" value="Composite domain of metallo-dependent hydrolases"/>
    <property type="match status" value="1"/>
</dbReference>
<dbReference type="AlphaFoldDB" id="A0A286UIP0"/>
<dbReference type="SUPFAM" id="SSF51556">
    <property type="entry name" value="Metallo-dependent hydrolases"/>
    <property type="match status" value="1"/>
</dbReference>
<dbReference type="InParanoid" id="A0A286UIP0"/>
<dbReference type="InterPro" id="IPR006680">
    <property type="entry name" value="Amidohydro-rel"/>
</dbReference>
<feature type="domain" description="Amidohydrolase-related" evidence="2">
    <location>
        <begin position="400"/>
        <end position="497"/>
    </location>
</feature>
<dbReference type="Gene3D" id="2.30.40.10">
    <property type="entry name" value="Urease, subunit C, domain 1"/>
    <property type="match status" value="1"/>
</dbReference>
<keyword evidence="4" id="KW-1185">Reference proteome</keyword>
<protein>
    <submittedName>
        <fullName evidence="3">Carbohydrate esterase family 9</fullName>
    </submittedName>
</protein>
<keyword evidence="1" id="KW-0472">Membrane</keyword>
<dbReference type="Proteomes" id="UP000217199">
    <property type="component" value="Unassembled WGS sequence"/>
</dbReference>
<dbReference type="PANTHER" id="PTHR43668">
    <property type="entry name" value="ALLANTOINASE"/>
    <property type="match status" value="1"/>
</dbReference>
<evidence type="ECO:0000313" key="3">
    <source>
        <dbReference type="EMBL" id="PAV19428.1"/>
    </source>
</evidence>
<dbReference type="PANTHER" id="PTHR43668:SF5">
    <property type="entry name" value="AMIDOHYDROLASE 3 DOMAIN-CONTAINING PROTEIN"/>
    <property type="match status" value="1"/>
</dbReference>
<dbReference type="InterPro" id="IPR011059">
    <property type="entry name" value="Metal-dep_hydrolase_composite"/>
</dbReference>
<gene>
    <name evidence="3" type="ORF">PNOK_0436200</name>
</gene>
<evidence type="ECO:0000256" key="1">
    <source>
        <dbReference type="SAM" id="Phobius"/>
    </source>
</evidence>
<dbReference type="GO" id="GO:0005737">
    <property type="term" value="C:cytoplasm"/>
    <property type="evidence" value="ECO:0007669"/>
    <property type="project" value="TreeGrafter"/>
</dbReference>
<accession>A0A286UIP0</accession>
<evidence type="ECO:0000259" key="2">
    <source>
        <dbReference type="Pfam" id="PF01979"/>
    </source>
</evidence>
<feature type="transmembrane region" description="Helical" evidence="1">
    <location>
        <begin position="23"/>
        <end position="43"/>
    </location>
</feature>
<dbReference type="OrthoDB" id="10258955at2759"/>
<dbReference type="InterPro" id="IPR032466">
    <property type="entry name" value="Metal_Hydrolase"/>
</dbReference>
<dbReference type="EMBL" id="NBII01000004">
    <property type="protein sequence ID" value="PAV19428.1"/>
    <property type="molecule type" value="Genomic_DNA"/>
</dbReference>
<comment type="caution">
    <text evidence="3">The sequence shown here is derived from an EMBL/GenBank/DDBJ whole genome shotgun (WGS) entry which is preliminary data.</text>
</comment>
<evidence type="ECO:0000313" key="4">
    <source>
        <dbReference type="Proteomes" id="UP000217199"/>
    </source>
</evidence>
<name>A0A286UIP0_9AGAM</name>
<reference evidence="3 4" key="1">
    <citation type="journal article" date="2017" name="Mol. Ecol.">
        <title>Comparative and population genomic landscape of Phellinus noxius: A hypervariable fungus causing root rot in trees.</title>
        <authorList>
            <person name="Chung C.L."/>
            <person name="Lee T.J."/>
            <person name="Akiba M."/>
            <person name="Lee H.H."/>
            <person name="Kuo T.H."/>
            <person name="Liu D."/>
            <person name="Ke H.M."/>
            <person name="Yokoi T."/>
            <person name="Roa M.B."/>
            <person name="Lu M.J."/>
            <person name="Chang Y.Y."/>
            <person name="Ann P.J."/>
            <person name="Tsai J.N."/>
            <person name="Chen C.Y."/>
            <person name="Tzean S.S."/>
            <person name="Ota Y."/>
            <person name="Hattori T."/>
            <person name="Sahashi N."/>
            <person name="Liou R.F."/>
            <person name="Kikuchi T."/>
            <person name="Tsai I.J."/>
        </authorList>
    </citation>
    <scope>NUCLEOTIDE SEQUENCE [LARGE SCALE GENOMIC DNA]</scope>
    <source>
        <strain evidence="3 4">FFPRI411160</strain>
    </source>
</reference>
<sequence length="944" mass="103155">MGSPTSFSCKLEHASNHLFQKRCLGLLIIGAVFLFTIGAHLRLESKYWKSVKVPRNAAQIIARCENLKQLPGPPPEFYSRNTSDRYVTGTESVLIKNAKIWTGNENGKEIISGDILLDGGLIKWVGSNPNVSYEDLKIYDAKGSWVTPGIVDLHSHLGVFSIPKLNGAADTNSRKGIVQPWLRSLDALNTQDDGFHLSMAGGVTSALILPGSANSIGGQAFVIKLRSTKERTPTAMLVEPPFTLNSSELIDWSAVPRWRHMKFACGENPKRVYGNSRMDNIWAYREIYDKARKIKESQDSFCQKVSINEWDGLDVFPDDLQYEALVDVLRGRVKVQVHCYEAVDLDDIVRLSNEFRFPIAAFHHAHETYLVPDLLKKAYGNIPASAMFATNARYKREAYRGSEFAAKILAENGIPVVMKSDHPVLNSRYLLYEAQQAHYYGLPANLALASVTSTPAQAMGMDHRIGFIREGYDADLVIWDSHPLSLGATPKQVFIDGIAQLGHAFVSEKPGRLQKAPDTPNFIKEAKDAVKYDGLPPLAPERSLSGTVIFTNISYIAERSADGEHIVSIFESSGADVGHIVVESGVVVCAGTQDICSSYTIDPQTKVIDLKGGSVSPGLISFGSALGLEEIHSEASTRDGDIYDPFEKLLPERLGGNSILVHASDGLQFATRHAYLSYRAGVTIGITAPAQLGFIGGLSTAFRTGAEHKLEPEAVVQESVAVHAKIGHSTRSTSISTQISYLRNLLIGQDTGYIGNWFKRIREGKTTLVVEANSADIIATLIGLKKEVELRTGHPIKLTIVGAAEAHLLVSEIASSNVGLIVNPSRPFPDTWEYRRVLPGPPLSKESSVSLFLSHNITVGIGSVEPWNARNTRFDAGWAALEGSQKIPKHEAFALASINLEKLLGLENRRELSDLVLTEGGDLLDFGSKVIGVISPRKSAVDLF</sequence>
<proteinExistence type="predicted"/>